<dbReference type="EMBL" id="MN740534">
    <property type="protein sequence ID" value="QHU31956.1"/>
    <property type="molecule type" value="Genomic_DNA"/>
</dbReference>
<sequence>MSVFTTLIYGEDEGHPIASFTNATLSDAAIITIAYLHTLGSLNVTDDYIAEHFTNPYTVSNQEPPRADGLVSVHNVRFTYKGDEEISMMYSVHTTIHDRTCRCPIHRTLETLTLDAQALA</sequence>
<evidence type="ECO:0000313" key="1">
    <source>
        <dbReference type="EMBL" id="QHU31956.1"/>
    </source>
</evidence>
<organism evidence="1">
    <name type="scientific">viral metagenome</name>
    <dbReference type="NCBI Taxonomy" id="1070528"/>
    <lineage>
        <taxon>unclassified sequences</taxon>
        <taxon>metagenomes</taxon>
        <taxon>organismal metagenomes</taxon>
    </lineage>
</organism>
<reference evidence="1" key="1">
    <citation type="journal article" date="2020" name="Nature">
        <title>Giant virus diversity and host interactions through global metagenomics.</title>
        <authorList>
            <person name="Schulz F."/>
            <person name="Roux S."/>
            <person name="Paez-Espino D."/>
            <person name="Jungbluth S."/>
            <person name="Walsh D.A."/>
            <person name="Denef V.J."/>
            <person name="McMahon K.D."/>
            <person name="Konstantinidis K.T."/>
            <person name="Eloe-Fadrosh E.A."/>
            <person name="Kyrpides N.C."/>
            <person name="Woyke T."/>
        </authorList>
    </citation>
    <scope>NUCLEOTIDE SEQUENCE</scope>
    <source>
        <strain evidence="1">GVMAG-M-3300027963-41</strain>
    </source>
</reference>
<protein>
    <submittedName>
        <fullName evidence="1">Uncharacterized protein</fullName>
    </submittedName>
</protein>
<name>A0A6C0LM17_9ZZZZ</name>
<dbReference type="AlphaFoldDB" id="A0A6C0LM17"/>
<proteinExistence type="predicted"/>
<accession>A0A6C0LM17</accession>